<evidence type="ECO:0000256" key="2">
    <source>
        <dbReference type="ARBA" id="ARBA00022478"/>
    </source>
</evidence>
<dbReference type="GO" id="GO:0003677">
    <property type="term" value="F:DNA binding"/>
    <property type="evidence" value="ECO:0007669"/>
    <property type="project" value="InterPro"/>
</dbReference>
<dbReference type="InterPro" id="IPR007644">
    <property type="entry name" value="RNA_pol_bsu_protrusion"/>
</dbReference>
<feature type="compositionally biased region" description="Basic and acidic residues" evidence="6">
    <location>
        <begin position="246"/>
        <end position="263"/>
    </location>
</feature>
<dbReference type="SUPFAM" id="SSF64484">
    <property type="entry name" value="beta and beta-prime subunits of DNA dependent RNA-polymerase"/>
    <property type="match status" value="1"/>
</dbReference>
<dbReference type="GO" id="GO:0000428">
    <property type="term" value="C:DNA-directed RNA polymerase complex"/>
    <property type="evidence" value="ECO:0007669"/>
    <property type="project" value="UniProtKB-KW"/>
</dbReference>
<dbReference type="Pfam" id="PF04563">
    <property type="entry name" value="RNA_pol_Rpb2_1"/>
    <property type="match status" value="1"/>
</dbReference>
<dbReference type="AlphaFoldDB" id="A0A371G0F1"/>
<dbReference type="STRING" id="157652.A0A371G0F1"/>
<evidence type="ECO:0000256" key="5">
    <source>
        <dbReference type="ARBA" id="ARBA00023163"/>
    </source>
</evidence>
<dbReference type="Gene3D" id="3.90.1100.10">
    <property type="match status" value="1"/>
</dbReference>
<reference evidence="8" key="1">
    <citation type="submission" date="2018-05" db="EMBL/GenBank/DDBJ databases">
        <title>Draft genome of Mucuna pruriens seed.</title>
        <authorList>
            <person name="Nnadi N.E."/>
            <person name="Vos R."/>
            <person name="Hasami M.H."/>
            <person name="Devisetty U.K."/>
            <person name="Aguiy J.C."/>
        </authorList>
    </citation>
    <scope>NUCLEOTIDE SEQUENCE [LARGE SCALE GENOMIC DNA]</scope>
    <source>
        <strain evidence="8">JCA_2017</strain>
    </source>
</reference>
<keyword evidence="4" id="KW-0548">Nucleotidyltransferase</keyword>
<keyword evidence="5" id="KW-0804">Transcription</keyword>
<dbReference type="OrthoDB" id="1720400at2759"/>
<dbReference type="GO" id="GO:0006351">
    <property type="term" value="P:DNA-templated transcription"/>
    <property type="evidence" value="ECO:0007669"/>
    <property type="project" value="InterPro"/>
</dbReference>
<feature type="region of interest" description="Disordered" evidence="6">
    <location>
        <begin position="85"/>
        <end position="107"/>
    </location>
</feature>
<accession>A0A371G0F1</accession>
<evidence type="ECO:0000313" key="9">
    <source>
        <dbReference type="Proteomes" id="UP000257109"/>
    </source>
</evidence>
<gene>
    <name evidence="8" type="primary">NRPD2</name>
    <name evidence="8" type="ORF">CR513_34962</name>
</gene>
<dbReference type="GO" id="GO:0003899">
    <property type="term" value="F:DNA-directed RNA polymerase activity"/>
    <property type="evidence" value="ECO:0007669"/>
    <property type="project" value="UniProtKB-EC"/>
</dbReference>
<keyword evidence="9" id="KW-1185">Reference proteome</keyword>
<dbReference type="EC" id="2.7.7.6" evidence="1"/>
<evidence type="ECO:0000259" key="7">
    <source>
        <dbReference type="Pfam" id="PF04563"/>
    </source>
</evidence>
<evidence type="ECO:0000313" key="8">
    <source>
        <dbReference type="EMBL" id="RDX84046.1"/>
    </source>
</evidence>
<feature type="non-terminal residue" evidence="8">
    <location>
        <position position="1"/>
    </location>
</feature>
<evidence type="ECO:0000256" key="1">
    <source>
        <dbReference type="ARBA" id="ARBA00012418"/>
    </source>
</evidence>
<evidence type="ECO:0000256" key="6">
    <source>
        <dbReference type="SAM" id="MobiDB-lite"/>
    </source>
</evidence>
<evidence type="ECO:0000256" key="4">
    <source>
        <dbReference type="ARBA" id="ARBA00022695"/>
    </source>
</evidence>
<name>A0A371G0F1_MUCPR</name>
<feature type="region of interest" description="Disordered" evidence="6">
    <location>
        <begin position="242"/>
        <end position="263"/>
    </location>
</feature>
<sequence length="263" mass="29996">MAIVVEDGSTEFTPYSETKSVRLCSVHLHLAETVSDKALPSPYRTNLCREQLGTVPRASRHLTLESSNFTSAFIVYQPRVLGSPESTLLESPGSGRPRESPTSKPFQNHCSVQIRSYNYFVHFGFQKVSESRGAVIPGFDPKKDDNEHYCYPHVKLGKVKLDKPKLEGSGSDTEEFKMLPRHARIQRMAYNSKFEVGVQAHAPKEVRSDKFKTGNEELLDREILKEDDREIVIERMPAMVKTNRRREKDTKDCEPSHEDCFPH</sequence>
<protein>
    <recommendedName>
        <fullName evidence="1">DNA-directed RNA polymerase</fullName>
        <ecNumber evidence="1">2.7.7.6</ecNumber>
    </recommendedName>
</protein>
<keyword evidence="2 8" id="KW-0240">DNA-directed RNA polymerase</keyword>
<comment type="caution">
    <text evidence="8">The sequence shown here is derived from an EMBL/GenBank/DDBJ whole genome shotgun (WGS) entry which is preliminary data.</text>
</comment>
<dbReference type="EMBL" id="QJKJ01007169">
    <property type="protein sequence ID" value="RDX84046.1"/>
    <property type="molecule type" value="Genomic_DNA"/>
</dbReference>
<evidence type="ECO:0000256" key="3">
    <source>
        <dbReference type="ARBA" id="ARBA00022679"/>
    </source>
</evidence>
<proteinExistence type="predicted"/>
<keyword evidence="3" id="KW-0808">Transferase</keyword>
<dbReference type="Proteomes" id="UP000257109">
    <property type="component" value="Unassembled WGS sequence"/>
</dbReference>
<feature type="domain" description="RNA polymerase beta subunit protrusion" evidence="7">
    <location>
        <begin position="111"/>
        <end position="244"/>
    </location>
</feature>
<organism evidence="8 9">
    <name type="scientific">Mucuna pruriens</name>
    <name type="common">Velvet bean</name>
    <name type="synonym">Dolichos pruriens</name>
    <dbReference type="NCBI Taxonomy" id="157652"/>
    <lineage>
        <taxon>Eukaryota</taxon>
        <taxon>Viridiplantae</taxon>
        <taxon>Streptophyta</taxon>
        <taxon>Embryophyta</taxon>
        <taxon>Tracheophyta</taxon>
        <taxon>Spermatophyta</taxon>
        <taxon>Magnoliopsida</taxon>
        <taxon>eudicotyledons</taxon>
        <taxon>Gunneridae</taxon>
        <taxon>Pentapetalae</taxon>
        <taxon>rosids</taxon>
        <taxon>fabids</taxon>
        <taxon>Fabales</taxon>
        <taxon>Fabaceae</taxon>
        <taxon>Papilionoideae</taxon>
        <taxon>50 kb inversion clade</taxon>
        <taxon>NPAAA clade</taxon>
        <taxon>indigoferoid/millettioid clade</taxon>
        <taxon>Phaseoleae</taxon>
        <taxon>Mucuna</taxon>
    </lineage>
</organism>